<feature type="domain" description="PglD N-terminal" evidence="5">
    <location>
        <begin position="3"/>
        <end position="82"/>
    </location>
</feature>
<dbReference type="RefSeq" id="WP_189356884.1">
    <property type="nucleotide sequence ID" value="NZ_BMYU01000004.1"/>
</dbReference>
<evidence type="ECO:0000256" key="1">
    <source>
        <dbReference type="ARBA" id="ARBA00007274"/>
    </source>
</evidence>
<evidence type="ECO:0000313" key="6">
    <source>
        <dbReference type="EMBL" id="GGX40361.1"/>
    </source>
</evidence>
<dbReference type="PROSITE" id="PS00101">
    <property type="entry name" value="HEXAPEP_TRANSFERASES"/>
    <property type="match status" value="1"/>
</dbReference>
<dbReference type="InterPro" id="IPR011004">
    <property type="entry name" value="Trimer_LpxA-like_sf"/>
</dbReference>
<evidence type="ECO:0000256" key="2">
    <source>
        <dbReference type="ARBA" id="ARBA00022679"/>
    </source>
</evidence>
<dbReference type="InterPro" id="IPR041561">
    <property type="entry name" value="PglD_N"/>
</dbReference>
<evidence type="ECO:0000256" key="4">
    <source>
        <dbReference type="ARBA" id="ARBA00023315"/>
    </source>
</evidence>
<dbReference type="Proteomes" id="UP000653343">
    <property type="component" value="Unassembled WGS sequence"/>
</dbReference>
<keyword evidence="2 6" id="KW-0808">Transferase</keyword>
<dbReference type="Gene3D" id="2.160.10.10">
    <property type="entry name" value="Hexapeptide repeat proteins"/>
    <property type="match status" value="1"/>
</dbReference>
<comment type="caution">
    <text evidence="6">The sequence shown here is derived from an EMBL/GenBank/DDBJ whole genome shotgun (WGS) entry which is preliminary data.</text>
</comment>
<name>A0ABQ2XZZ0_9BURK</name>
<sequence>MKQVVIVGGGGMAREVIALMSPMIQSGDVRIRGVIDDTLPLGADFCPGYSCQVLSSIEKFIPEENDLLLLAIGDPAARLKLGRELSARGCKFFTFIHPTSIIAPDAKLGSGVVIYPYSLISANTRLGDFVLINVHSGAGHDVVIGDGSVVCAHVDLTGFVRIGEAVLIGSHASVLPKVKVGDHAKIGAGSIVVRSVRAHATVFAQPARTLRQAEE</sequence>
<comment type="similarity">
    <text evidence="1">Belongs to the transferase hexapeptide repeat family.</text>
</comment>
<dbReference type="InterPro" id="IPR001451">
    <property type="entry name" value="Hexapep"/>
</dbReference>
<keyword evidence="3" id="KW-0677">Repeat</keyword>
<dbReference type="PANTHER" id="PTHR43300">
    <property type="entry name" value="ACETYLTRANSFERASE"/>
    <property type="match status" value="1"/>
</dbReference>
<dbReference type="GO" id="GO:0016740">
    <property type="term" value="F:transferase activity"/>
    <property type="evidence" value="ECO:0007669"/>
    <property type="project" value="UniProtKB-KW"/>
</dbReference>
<dbReference type="PANTHER" id="PTHR43300:SF7">
    <property type="entry name" value="UDP-N-ACETYLBACILLOSAMINE N-ACETYLTRANSFERASE"/>
    <property type="match status" value="1"/>
</dbReference>
<keyword evidence="7" id="KW-1185">Reference proteome</keyword>
<dbReference type="Pfam" id="PF00132">
    <property type="entry name" value="Hexapep"/>
    <property type="match status" value="1"/>
</dbReference>
<gene>
    <name evidence="6" type="ORF">GCM10010946_18330</name>
</gene>
<proteinExistence type="inferred from homology"/>
<protein>
    <submittedName>
        <fullName evidence="6">Transferase</fullName>
    </submittedName>
</protein>
<dbReference type="Pfam" id="PF17836">
    <property type="entry name" value="PglD_N"/>
    <property type="match status" value="1"/>
</dbReference>
<evidence type="ECO:0000313" key="7">
    <source>
        <dbReference type="Proteomes" id="UP000653343"/>
    </source>
</evidence>
<organism evidence="6 7">
    <name type="scientific">Undibacterium squillarum</name>
    <dbReference type="NCBI Taxonomy" id="1131567"/>
    <lineage>
        <taxon>Bacteria</taxon>
        <taxon>Pseudomonadati</taxon>
        <taxon>Pseudomonadota</taxon>
        <taxon>Betaproteobacteria</taxon>
        <taxon>Burkholderiales</taxon>
        <taxon>Oxalobacteraceae</taxon>
        <taxon>Undibacterium</taxon>
    </lineage>
</organism>
<dbReference type="EMBL" id="BMYU01000004">
    <property type="protein sequence ID" value="GGX40361.1"/>
    <property type="molecule type" value="Genomic_DNA"/>
</dbReference>
<reference evidence="7" key="1">
    <citation type="journal article" date="2019" name="Int. J. Syst. Evol. Microbiol.">
        <title>The Global Catalogue of Microorganisms (GCM) 10K type strain sequencing project: providing services to taxonomists for standard genome sequencing and annotation.</title>
        <authorList>
            <consortium name="The Broad Institute Genomics Platform"/>
            <consortium name="The Broad Institute Genome Sequencing Center for Infectious Disease"/>
            <person name="Wu L."/>
            <person name="Ma J."/>
        </authorList>
    </citation>
    <scope>NUCLEOTIDE SEQUENCE [LARGE SCALE GENOMIC DNA]</scope>
    <source>
        <strain evidence="7">KCTC 23917</strain>
    </source>
</reference>
<keyword evidence="4" id="KW-0012">Acyltransferase</keyword>
<dbReference type="CDD" id="cd03360">
    <property type="entry name" value="LbH_AT_putative"/>
    <property type="match status" value="1"/>
</dbReference>
<dbReference type="InterPro" id="IPR020019">
    <property type="entry name" value="AcTrfase_PglD-like"/>
</dbReference>
<dbReference type="Gene3D" id="3.40.50.20">
    <property type="match status" value="1"/>
</dbReference>
<accession>A0ABQ2XZZ0</accession>
<dbReference type="InterPro" id="IPR018357">
    <property type="entry name" value="Hexapep_transf_CS"/>
</dbReference>
<dbReference type="NCBIfam" id="TIGR03570">
    <property type="entry name" value="NeuD_NnaD"/>
    <property type="match status" value="1"/>
</dbReference>
<dbReference type="InterPro" id="IPR050179">
    <property type="entry name" value="Trans_hexapeptide_repeat"/>
</dbReference>
<dbReference type="SUPFAM" id="SSF51161">
    <property type="entry name" value="Trimeric LpxA-like enzymes"/>
    <property type="match status" value="1"/>
</dbReference>
<evidence type="ECO:0000256" key="3">
    <source>
        <dbReference type="ARBA" id="ARBA00022737"/>
    </source>
</evidence>
<evidence type="ECO:0000259" key="5">
    <source>
        <dbReference type="Pfam" id="PF17836"/>
    </source>
</evidence>